<name>A0AAD8R1G7_LOLMU</name>
<proteinExistence type="predicted"/>
<evidence type="ECO:0008006" key="4">
    <source>
        <dbReference type="Google" id="ProtNLM"/>
    </source>
</evidence>
<sequence>MRGRREKDEDRKNYFDVQKKKLEIEEVKAKTKAREIELKEREIELTAMARAQEVELKAKEVELKRQAEDNLIINADLTNMSEAKRAWFEKRQKEILERPN</sequence>
<comment type="caution">
    <text evidence="2">The sequence shown here is derived from an EMBL/GenBank/DDBJ whole genome shotgun (WGS) entry which is preliminary data.</text>
</comment>
<keyword evidence="1" id="KW-0175">Coiled coil</keyword>
<feature type="coiled-coil region" evidence="1">
    <location>
        <begin position="19"/>
        <end position="69"/>
    </location>
</feature>
<evidence type="ECO:0000256" key="1">
    <source>
        <dbReference type="SAM" id="Coils"/>
    </source>
</evidence>
<evidence type="ECO:0000313" key="3">
    <source>
        <dbReference type="Proteomes" id="UP001231189"/>
    </source>
</evidence>
<accession>A0AAD8R1G7</accession>
<evidence type="ECO:0000313" key="2">
    <source>
        <dbReference type="EMBL" id="KAK1611694.1"/>
    </source>
</evidence>
<keyword evidence="3" id="KW-1185">Reference proteome</keyword>
<dbReference type="AlphaFoldDB" id="A0AAD8R1G7"/>
<organism evidence="2 3">
    <name type="scientific">Lolium multiflorum</name>
    <name type="common">Italian ryegrass</name>
    <name type="synonym">Lolium perenne subsp. multiflorum</name>
    <dbReference type="NCBI Taxonomy" id="4521"/>
    <lineage>
        <taxon>Eukaryota</taxon>
        <taxon>Viridiplantae</taxon>
        <taxon>Streptophyta</taxon>
        <taxon>Embryophyta</taxon>
        <taxon>Tracheophyta</taxon>
        <taxon>Spermatophyta</taxon>
        <taxon>Magnoliopsida</taxon>
        <taxon>Liliopsida</taxon>
        <taxon>Poales</taxon>
        <taxon>Poaceae</taxon>
        <taxon>BOP clade</taxon>
        <taxon>Pooideae</taxon>
        <taxon>Poodae</taxon>
        <taxon>Poeae</taxon>
        <taxon>Poeae Chloroplast Group 2 (Poeae type)</taxon>
        <taxon>Loliodinae</taxon>
        <taxon>Loliinae</taxon>
        <taxon>Lolium</taxon>
    </lineage>
</organism>
<gene>
    <name evidence="2" type="ORF">QYE76_035367</name>
</gene>
<reference evidence="2" key="1">
    <citation type="submission" date="2023-07" db="EMBL/GenBank/DDBJ databases">
        <title>A chromosome-level genome assembly of Lolium multiflorum.</title>
        <authorList>
            <person name="Chen Y."/>
            <person name="Copetti D."/>
            <person name="Kolliker R."/>
            <person name="Studer B."/>
        </authorList>
    </citation>
    <scope>NUCLEOTIDE SEQUENCE</scope>
    <source>
        <strain evidence="2">02402/16</strain>
        <tissue evidence="2">Leaf</tissue>
    </source>
</reference>
<dbReference type="Proteomes" id="UP001231189">
    <property type="component" value="Unassembled WGS sequence"/>
</dbReference>
<protein>
    <recommendedName>
        <fullName evidence="4">No apical meristem-associated C-terminal domain-containing protein</fullName>
    </recommendedName>
</protein>
<dbReference type="EMBL" id="JAUUTY010000007">
    <property type="protein sequence ID" value="KAK1611694.1"/>
    <property type="molecule type" value="Genomic_DNA"/>
</dbReference>